<evidence type="ECO:0000313" key="2">
    <source>
        <dbReference type="Proteomes" id="UP000789860"/>
    </source>
</evidence>
<gene>
    <name evidence="1" type="ORF">SCALOS_LOCUS5568</name>
</gene>
<dbReference type="EMBL" id="CAJVPM010009284">
    <property type="protein sequence ID" value="CAG8562762.1"/>
    <property type="molecule type" value="Genomic_DNA"/>
</dbReference>
<organism evidence="1 2">
    <name type="scientific">Scutellospora calospora</name>
    <dbReference type="NCBI Taxonomy" id="85575"/>
    <lineage>
        <taxon>Eukaryota</taxon>
        <taxon>Fungi</taxon>
        <taxon>Fungi incertae sedis</taxon>
        <taxon>Mucoromycota</taxon>
        <taxon>Glomeromycotina</taxon>
        <taxon>Glomeromycetes</taxon>
        <taxon>Diversisporales</taxon>
        <taxon>Gigasporaceae</taxon>
        <taxon>Scutellospora</taxon>
    </lineage>
</organism>
<proteinExistence type="predicted"/>
<comment type="caution">
    <text evidence="1">The sequence shown here is derived from an EMBL/GenBank/DDBJ whole genome shotgun (WGS) entry which is preliminary data.</text>
</comment>
<reference evidence="1" key="1">
    <citation type="submission" date="2021-06" db="EMBL/GenBank/DDBJ databases">
        <authorList>
            <person name="Kallberg Y."/>
            <person name="Tangrot J."/>
            <person name="Rosling A."/>
        </authorList>
    </citation>
    <scope>NUCLEOTIDE SEQUENCE</scope>
    <source>
        <strain evidence="1">AU212A</strain>
    </source>
</reference>
<protein>
    <submittedName>
        <fullName evidence="1">7415_t:CDS:1</fullName>
    </submittedName>
</protein>
<sequence length="39" mass="4355">SWSPLAPFANYSQWSNGVMSMELFSIHPMDKCANPALIL</sequence>
<keyword evidence="2" id="KW-1185">Reference proteome</keyword>
<accession>A0ACA9M282</accession>
<evidence type="ECO:0000313" key="1">
    <source>
        <dbReference type="EMBL" id="CAG8562762.1"/>
    </source>
</evidence>
<name>A0ACA9M282_9GLOM</name>
<feature type="non-terminal residue" evidence="1">
    <location>
        <position position="1"/>
    </location>
</feature>
<dbReference type="Proteomes" id="UP000789860">
    <property type="component" value="Unassembled WGS sequence"/>
</dbReference>